<organism evidence="2 3">
    <name type="scientific">Halalkalibacillus sediminis</name>
    <dbReference type="NCBI Taxonomy" id="2018042"/>
    <lineage>
        <taxon>Bacteria</taxon>
        <taxon>Bacillati</taxon>
        <taxon>Bacillota</taxon>
        <taxon>Bacilli</taxon>
        <taxon>Bacillales</taxon>
        <taxon>Bacillaceae</taxon>
        <taxon>Halalkalibacillus</taxon>
    </lineage>
</organism>
<keyword evidence="2" id="KW-0378">Hydrolase</keyword>
<dbReference type="AlphaFoldDB" id="A0A2I0QQZ7"/>
<accession>A0A2I0QQZ7</accession>
<dbReference type="InterPro" id="IPR000073">
    <property type="entry name" value="AB_hydrolase_1"/>
</dbReference>
<dbReference type="OrthoDB" id="9808398at2"/>
<dbReference type="EMBL" id="PJNH01000004">
    <property type="protein sequence ID" value="PKR76748.1"/>
    <property type="molecule type" value="Genomic_DNA"/>
</dbReference>
<dbReference type="GO" id="GO:0016787">
    <property type="term" value="F:hydrolase activity"/>
    <property type="evidence" value="ECO:0007669"/>
    <property type="project" value="UniProtKB-KW"/>
</dbReference>
<dbReference type="RefSeq" id="WP_101332498.1">
    <property type="nucleotide sequence ID" value="NZ_PJNH01000004.1"/>
</dbReference>
<dbReference type="PRINTS" id="PR00412">
    <property type="entry name" value="EPOXHYDRLASE"/>
</dbReference>
<dbReference type="Gene3D" id="3.40.50.1820">
    <property type="entry name" value="alpha/beta hydrolase"/>
    <property type="match status" value="1"/>
</dbReference>
<dbReference type="Proteomes" id="UP000243524">
    <property type="component" value="Unassembled WGS sequence"/>
</dbReference>
<gene>
    <name evidence="2" type="ORF">CEY16_13085</name>
</gene>
<protein>
    <submittedName>
        <fullName evidence="2">Alpha/beta hydrolase</fullName>
    </submittedName>
</protein>
<comment type="caution">
    <text evidence="2">The sequence shown here is derived from an EMBL/GenBank/DDBJ whole genome shotgun (WGS) entry which is preliminary data.</text>
</comment>
<evidence type="ECO:0000313" key="3">
    <source>
        <dbReference type="Proteomes" id="UP000243524"/>
    </source>
</evidence>
<evidence type="ECO:0000259" key="1">
    <source>
        <dbReference type="Pfam" id="PF00561"/>
    </source>
</evidence>
<sequence>MSGTKITKETIVVSNVEIYCEHVLNGKPPIFLIHGFLSSTYTFNKVIPLLAENFSVVAIDLPGFGRSEKADSFHYSFTSFAQLVVGCMEYFGIEKATLVGHSMGGQVALNVARMTPERVNKLVLLCSSGYMKRANKLLVYSTYFPFFNLFAYRYVNRKGVRETLKNVLYDHSLITDEMISEFKRPLSEKPFYKSLIRLVRHREGDLSSAELSSINTPALLIWGEEDRVVPVNVGRKLVKDLPNAKLITYKEAGHLITEERPQEVYSQILSFV</sequence>
<feature type="domain" description="AB hydrolase-1" evidence="1">
    <location>
        <begin position="28"/>
        <end position="261"/>
    </location>
</feature>
<dbReference type="SUPFAM" id="SSF53474">
    <property type="entry name" value="alpha/beta-Hydrolases"/>
    <property type="match status" value="1"/>
</dbReference>
<keyword evidence="3" id="KW-1185">Reference proteome</keyword>
<dbReference type="Pfam" id="PF00561">
    <property type="entry name" value="Abhydrolase_1"/>
    <property type="match status" value="1"/>
</dbReference>
<name>A0A2I0QQZ7_9BACI</name>
<proteinExistence type="predicted"/>
<reference evidence="2 3" key="1">
    <citation type="submission" date="2017-06" db="EMBL/GenBank/DDBJ databases">
        <title>the draft geome sequence of Illustriluteabacillus marina B3227.</title>
        <authorList>
            <person name="He R.-H."/>
            <person name="Du Z.-J."/>
        </authorList>
    </citation>
    <scope>NUCLEOTIDE SEQUENCE [LARGE SCALE GENOMIC DNA]</scope>
    <source>
        <strain evidence="2 3">B3227</strain>
    </source>
</reference>
<dbReference type="PANTHER" id="PTHR46438">
    <property type="entry name" value="ALPHA/BETA-HYDROLASES SUPERFAMILY PROTEIN"/>
    <property type="match status" value="1"/>
</dbReference>
<dbReference type="InterPro" id="IPR000639">
    <property type="entry name" value="Epox_hydrolase-like"/>
</dbReference>
<dbReference type="InterPro" id="IPR029058">
    <property type="entry name" value="AB_hydrolase_fold"/>
</dbReference>
<evidence type="ECO:0000313" key="2">
    <source>
        <dbReference type="EMBL" id="PKR76748.1"/>
    </source>
</evidence>
<dbReference type="PRINTS" id="PR00111">
    <property type="entry name" value="ABHYDROLASE"/>
</dbReference>
<dbReference type="PANTHER" id="PTHR46438:SF11">
    <property type="entry name" value="LIPASE-RELATED"/>
    <property type="match status" value="1"/>
</dbReference>